<name>A0A1S3D5S5_DIACI</name>
<keyword evidence="1" id="KW-1185">Reference proteome</keyword>
<dbReference type="AlphaFoldDB" id="A0A1S3D5S5"/>
<evidence type="ECO:0000313" key="2">
    <source>
        <dbReference type="RefSeq" id="XP_008474978.1"/>
    </source>
</evidence>
<gene>
    <name evidence="2" type="primary">LOC103512000</name>
</gene>
<dbReference type="GeneID" id="103512000"/>
<dbReference type="RefSeq" id="XP_008474978.1">
    <property type="nucleotide sequence ID" value="XM_008476756.2"/>
</dbReference>
<proteinExistence type="predicted"/>
<dbReference type="PaxDb" id="121845-A0A1S3D5S5"/>
<reference evidence="2" key="1">
    <citation type="submission" date="2025-08" db="UniProtKB">
        <authorList>
            <consortium name="RefSeq"/>
        </authorList>
    </citation>
    <scope>IDENTIFICATION</scope>
</reference>
<dbReference type="Proteomes" id="UP000079169">
    <property type="component" value="Unplaced"/>
</dbReference>
<dbReference type="KEGG" id="dci:103512000"/>
<organism evidence="1 2">
    <name type="scientific">Diaphorina citri</name>
    <name type="common">Asian citrus psyllid</name>
    <dbReference type="NCBI Taxonomy" id="121845"/>
    <lineage>
        <taxon>Eukaryota</taxon>
        <taxon>Metazoa</taxon>
        <taxon>Ecdysozoa</taxon>
        <taxon>Arthropoda</taxon>
        <taxon>Hexapoda</taxon>
        <taxon>Insecta</taxon>
        <taxon>Pterygota</taxon>
        <taxon>Neoptera</taxon>
        <taxon>Paraneoptera</taxon>
        <taxon>Hemiptera</taxon>
        <taxon>Sternorrhyncha</taxon>
        <taxon>Psylloidea</taxon>
        <taxon>Psyllidae</taxon>
        <taxon>Diaphorininae</taxon>
        <taxon>Diaphorina</taxon>
    </lineage>
</organism>
<sequence length="227" mass="26331">MACDRCVQLSSEVEKLTTQNKKIVQLLNVLNASKKHKEQLIEHTLDYIKSKDEDYKKEKIKIKELAIKVKNTTKESVLRNVPKQIDECSALYINKTAEIQNYIRATEIARAAKQELETKSLELEGNKMYVKQLIAKVDELEHNKRTLTESLASTKLLVTKALMRNKKIELEMRMLNDAHSYHNRVETGVKKALRRLESSDPNSTKSCMRILNNLVHFFEKEPLFVKC</sequence>
<evidence type="ECO:0000313" key="1">
    <source>
        <dbReference type="Proteomes" id="UP000079169"/>
    </source>
</evidence>
<protein>
    <submittedName>
        <fullName evidence="2">Uncharacterized protein LOC103512000</fullName>
    </submittedName>
</protein>
<accession>A0A1S3D5S5</accession>